<feature type="compositionally biased region" description="Low complexity" evidence="1">
    <location>
        <begin position="360"/>
        <end position="371"/>
    </location>
</feature>
<reference evidence="2" key="1">
    <citation type="submission" date="2021-01" db="UniProtKB">
        <authorList>
            <consortium name="EnsemblPlants"/>
        </authorList>
    </citation>
    <scope>IDENTIFICATION</scope>
</reference>
<feature type="compositionally biased region" description="Polar residues" evidence="1">
    <location>
        <begin position="432"/>
        <end position="442"/>
    </location>
</feature>
<feature type="region of interest" description="Disordered" evidence="1">
    <location>
        <begin position="580"/>
        <end position="599"/>
    </location>
</feature>
<dbReference type="OMA" id="TCHEVIA"/>
<feature type="region of interest" description="Disordered" evidence="1">
    <location>
        <begin position="626"/>
        <end position="683"/>
    </location>
</feature>
<sequence length="1035" mass="111138">MTFPTLNSTGFASSQSGFEHDNGTHASVNPPAVMPGGSEDSIVLPMYTGSTFQDLVATAQRQNSLNRQKRQQEASPLAKNPRGRPRGSRKRRAPPTQQPRVDNEAAAPQDQDAAPPFDKRPYQRRKAEWNSLKMSGAIPCRRQMRNTRINIESGRQGWECPIMNRNGKDVQVQNGGAATNPSVNPGNDQNFSGVESPSELWSFRSHPQSTAPLTGQINNNNVSLISTEKPPSRGAAASSKGKLPMEPETLTLIQPGNASTTSSVAPPRGNQITEASSLGVTSSMNNDQTIGGLATLAFSNPGGCDVSKKTVASRSSNRSGSRANGTGTYLQTYMDFTNACFGVTIQERTPSVPVKWLHTSGSNPPSSGMPSAATSPASPFLIHPPPFSSFEEDASASEVIVPPDEESAEKQQPGSAAAEAAAAETGVVAEMDTSSKNSSQNLAPVAASPKPPTAAASSNQPLSDDPFTFSDYFVDVDIDPMQLADEDYNAGAALKKIFDKPEDSISNVNIAQVDETQPAATLSLHRPISSTALEQPVSAFGDFQTNSLSQLADKAGQQKEADVSIISGNIIASNNLQPASLVASQPPQNPPAQNPVRSLNPEPEVLNIYLFAKLLYFPIQPQAPDGSNGISSTANQPLVPNATFDNNIPAANQGSASSQVPANAYHQAASRSQNPDFNLGPTAYYYQGDPSAIRSRPYAVPPMPLVQQSRPPGPQTRPAMPQQNYPYGRPRGPRRRSRQNTLAAPYSVMDFGHCAVTPTLFNSMVYDGSANSLAGSDLWPGMHQDVFNMTAMADPALPLNPPDRLQERVAQLNLGMVPNPNLLPSMTPHPQQALFSAPQADNRMIGNGSMMNYGTPGMESYPPSQQGLGAMADAANYNIMAGPQMMMNANNIPGFQNYQPPQNLPGQMNPITQQWHPSFGNWPEYPAALSSQRSEELQGQMNASMMQQWLPNYGNWPDYPASFSRRPEEMQQPVSMNPPPATVLTSTHENVTHNLPFNISMTSAAPQQQAAAPPTPPSNPQYVFHPYLAFFSTFH</sequence>
<proteinExistence type="predicted"/>
<accession>A0A7N0TKM7</accession>
<evidence type="ECO:0000313" key="3">
    <source>
        <dbReference type="Proteomes" id="UP000594263"/>
    </source>
</evidence>
<feature type="region of interest" description="Disordered" evidence="1">
    <location>
        <begin position="173"/>
        <end position="196"/>
    </location>
</feature>
<feature type="compositionally biased region" description="Polar residues" evidence="1">
    <location>
        <begin position="173"/>
        <end position="195"/>
    </location>
</feature>
<dbReference type="AlphaFoldDB" id="A0A7N0TKM7"/>
<feature type="compositionally biased region" description="Polar residues" evidence="1">
    <location>
        <begin position="1"/>
        <end position="17"/>
    </location>
</feature>
<feature type="region of interest" description="Disordered" evidence="1">
    <location>
        <begin position="1"/>
        <end position="44"/>
    </location>
</feature>
<dbReference type="Gramene" id="Kaladp0039s0376.1.v1.1">
    <property type="protein sequence ID" value="Kaladp0039s0376.1.v1.1"/>
    <property type="gene ID" value="Kaladp0039s0376.v1.1"/>
</dbReference>
<organism evidence="2 3">
    <name type="scientific">Kalanchoe fedtschenkoi</name>
    <name type="common">Lavender scallops</name>
    <name type="synonym">South American air plant</name>
    <dbReference type="NCBI Taxonomy" id="63787"/>
    <lineage>
        <taxon>Eukaryota</taxon>
        <taxon>Viridiplantae</taxon>
        <taxon>Streptophyta</taxon>
        <taxon>Embryophyta</taxon>
        <taxon>Tracheophyta</taxon>
        <taxon>Spermatophyta</taxon>
        <taxon>Magnoliopsida</taxon>
        <taxon>eudicotyledons</taxon>
        <taxon>Gunneridae</taxon>
        <taxon>Pentapetalae</taxon>
        <taxon>Saxifragales</taxon>
        <taxon>Crassulaceae</taxon>
        <taxon>Kalanchoe</taxon>
    </lineage>
</organism>
<dbReference type="Proteomes" id="UP000594263">
    <property type="component" value="Unplaced"/>
</dbReference>
<evidence type="ECO:0000313" key="2">
    <source>
        <dbReference type="EnsemblPlants" id="Kaladp0039s0376.1.v1.1"/>
    </source>
</evidence>
<feature type="region of interest" description="Disordered" evidence="1">
    <location>
        <begin position="355"/>
        <end position="463"/>
    </location>
</feature>
<feature type="compositionally biased region" description="Low complexity" evidence="1">
    <location>
        <begin position="443"/>
        <end position="458"/>
    </location>
</feature>
<protein>
    <submittedName>
        <fullName evidence="2">Uncharacterized protein</fullName>
    </submittedName>
</protein>
<dbReference type="EnsemblPlants" id="Kaladp0039s0376.1.v1.1">
    <property type="protein sequence ID" value="Kaladp0039s0376.1.v1.1"/>
    <property type="gene ID" value="Kaladp0039s0376.v1.1"/>
</dbReference>
<name>A0A7N0TKM7_KALFE</name>
<evidence type="ECO:0000256" key="1">
    <source>
        <dbReference type="SAM" id="MobiDB-lite"/>
    </source>
</evidence>
<feature type="compositionally biased region" description="Basic residues" evidence="1">
    <location>
        <begin position="81"/>
        <end position="93"/>
    </location>
</feature>
<feature type="region of interest" description="Disordered" evidence="1">
    <location>
        <begin position="58"/>
        <end position="130"/>
    </location>
</feature>
<feature type="compositionally biased region" description="Low complexity" evidence="1">
    <location>
        <begin position="105"/>
        <end position="116"/>
    </location>
</feature>
<feature type="compositionally biased region" description="Basic and acidic residues" evidence="1">
    <location>
        <begin position="117"/>
        <end position="128"/>
    </location>
</feature>
<feature type="region of interest" description="Disordered" evidence="1">
    <location>
        <begin position="706"/>
        <end position="739"/>
    </location>
</feature>
<keyword evidence="3" id="KW-1185">Reference proteome</keyword>
<feature type="compositionally biased region" description="Polar residues" evidence="1">
    <location>
        <begin position="628"/>
        <end position="661"/>
    </location>
</feature>